<dbReference type="GO" id="GO:0032259">
    <property type="term" value="P:methylation"/>
    <property type="evidence" value="ECO:0007669"/>
    <property type="project" value="UniProtKB-KW"/>
</dbReference>
<evidence type="ECO:0000256" key="2">
    <source>
        <dbReference type="ARBA" id="ARBA00033753"/>
    </source>
</evidence>
<reference evidence="5" key="1">
    <citation type="submission" date="2016-10" db="EMBL/GenBank/DDBJ databases">
        <authorList>
            <person name="Varghese N."/>
            <person name="Submissions S."/>
        </authorList>
    </citation>
    <scope>NUCLEOTIDE SEQUENCE [LARGE SCALE GENOMIC DNA]</scope>
    <source>
        <strain evidence="5">DSM 11593</strain>
    </source>
</reference>
<dbReference type="Proteomes" id="UP000199125">
    <property type="component" value="Unassembled WGS sequence"/>
</dbReference>
<dbReference type="InterPro" id="IPR036414">
    <property type="entry name" value="YaeB_N_sf"/>
</dbReference>
<dbReference type="GO" id="GO:0008168">
    <property type="term" value="F:methyltransferase activity"/>
    <property type="evidence" value="ECO:0007669"/>
    <property type="project" value="UniProtKB-KW"/>
</dbReference>
<keyword evidence="5" id="KW-1185">Reference proteome</keyword>
<accession>A0A1H6LTW3</accession>
<name>A0A1H6LTW3_9RHOB</name>
<dbReference type="InterPro" id="IPR023370">
    <property type="entry name" value="TrmO-like_N"/>
</dbReference>
<evidence type="ECO:0000259" key="3">
    <source>
        <dbReference type="PROSITE" id="PS51668"/>
    </source>
</evidence>
<gene>
    <name evidence="4" type="ORF">SAMN04488075_1645</name>
</gene>
<comment type="similarity">
    <text evidence="2">Belongs to the tRNA methyltransferase O family.</text>
</comment>
<dbReference type="PANTHER" id="PTHR12818:SF0">
    <property type="entry name" value="TRNA (ADENINE(37)-N6)-METHYLTRANSFERASE"/>
    <property type="match status" value="1"/>
</dbReference>
<dbReference type="InterPro" id="IPR040372">
    <property type="entry name" value="YaeB-like"/>
</dbReference>
<proteinExistence type="inferred from homology"/>
<keyword evidence="4" id="KW-0489">Methyltransferase</keyword>
<dbReference type="AlphaFoldDB" id="A0A1H6LTW3"/>
<evidence type="ECO:0000313" key="4">
    <source>
        <dbReference type="EMBL" id="SEH88926.1"/>
    </source>
</evidence>
<protein>
    <submittedName>
        <fullName evidence="4">tRNA-Thr(GGU) m(6)t(6)A37 methyltransferase TsaA</fullName>
    </submittedName>
</protein>
<dbReference type="Pfam" id="PF01980">
    <property type="entry name" value="TrmO_N"/>
    <property type="match status" value="1"/>
</dbReference>
<dbReference type="SUPFAM" id="SSF118196">
    <property type="entry name" value="YaeB-like"/>
    <property type="match status" value="1"/>
</dbReference>
<dbReference type="STRING" id="65735.SAMN04488075_1645"/>
<dbReference type="RefSeq" id="WP_090847135.1">
    <property type="nucleotide sequence ID" value="NZ_FNXG01000002.1"/>
</dbReference>
<organism evidence="4 5">
    <name type="scientific">Paracoccus alkenifer</name>
    <dbReference type="NCBI Taxonomy" id="65735"/>
    <lineage>
        <taxon>Bacteria</taxon>
        <taxon>Pseudomonadati</taxon>
        <taxon>Pseudomonadota</taxon>
        <taxon>Alphaproteobacteria</taxon>
        <taxon>Rhodobacterales</taxon>
        <taxon>Paracoccaceae</taxon>
        <taxon>Paracoccus</taxon>
    </lineage>
</organism>
<feature type="domain" description="TsaA-like" evidence="3">
    <location>
        <begin position="26"/>
        <end position="156"/>
    </location>
</feature>
<dbReference type="EMBL" id="FNXG01000002">
    <property type="protein sequence ID" value="SEH88926.1"/>
    <property type="molecule type" value="Genomic_DNA"/>
</dbReference>
<keyword evidence="4" id="KW-0808">Transferase</keyword>
<evidence type="ECO:0000313" key="5">
    <source>
        <dbReference type="Proteomes" id="UP000199125"/>
    </source>
</evidence>
<evidence type="ECO:0000256" key="1">
    <source>
        <dbReference type="ARBA" id="ARBA00022691"/>
    </source>
</evidence>
<dbReference type="PROSITE" id="PS51668">
    <property type="entry name" value="TSAA_2"/>
    <property type="match status" value="1"/>
</dbReference>
<dbReference type="Gene3D" id="2.40.30.70">
    <property type="entry name" value="YaeB-like"/>
    <property type="match status" value="1"/>
</dbReference>
<sequence length="156" mass="17176">MSDAPADALRPHERAVAVPSGFDAQLWFIGRIRTPWTVRRDCPHRGDPENGPLCRVEVAQPWVEGLIGIERHQRLQLLYWMDQSRRDLVLQNPSFGDAAIGTFGLRSPVRPNPIASSVVRLLAVDGPVLTVRGLDCVDGTPLLDIKAEFGAMPCSS</sequence>
<dbReference type="CDD" id="cd09281">
    <property type="entry name" value="UPF0066"/>
    <property type="match status" value="1"/>
</dbReference>
<dbReference type="OrthoDB" id="9804309at2"/>
<dbReference type="PANTHER" id="PTHR12818">
    <property type="entry name" value="TRNA (ADENINE(37)-N6)-METHYLTRANSFERASE"/>
    <property type="match status" value="1"/>
</dbReference>
<keyword evidence="1" id="KW-0949">S-adenosyl-L-methionine</keyword>
<dbReference type="InterPro" id="IPR036413">
    <property type="entry name" value="YaeB-like_sf"/>
</dbReference>